<feature type="compositionally biased region" description="Low complexity" evidence="1">
    <location>
        <begin position="18"/>
        <end position="35"/>
    </location>
</feature>
<proteinExistence type="predicted"/>
<feature type="compositionally biased region" description="Low complexity" evidence="1">
    <location>
        <begin position="1"/>
        <end position="10"/>
    </location>
</feature>
<evidence type="ECO:0000313" key="2">
    <source>
        <dbReference type="EMBL" id="EDL87021.1"/>
    </source>
</evidence>
<accession>A6KCC1</accession>
<dbReference type="AlphaFoldDB" id="A6KCC1"/>
<gene>
    <name evidence="2" type="ORF">rCG_50790</name>
</gene>
<organism evidence="2 3">
    <name type="scientific">Rattus norvegicus</name>
    <name type="common">Rat</name>
    <dbReference type="NCBI Taxonomy" id="10116"/>
    <lineage>
        <taxon>Eukaryota</taxon>
        <taxon>Metazoa</taxon>
        <taxon>Chordata</taxon>
        <taxon>Craniata</taxon>
        <taxon>Vertebrata</taxon>
        <taxon>Euteleostomi</taxon>
        <taxon>Mammalia</taxon>
        <taxon>Eutheria</taxon>
        <taxon>Euarchontoglires</taxon>
        <taxon>Glires</taxon>
        <taxon>Rodentia</taxon>
        <taxon>Myomorpha</taxon>
        <taxon>Muroidea</taxon>
        <taxon>Muridae</taxon>
        <taxon>Murinae</taxon>
        <taxon>Rattus</taxon>
    </lineage>
</organism>
<feature type="compositionally biased region" description="Pro residues" evidence="1">
    <location>
        <begin position="36"/>
        <end position="53"/>
    </location>
</feature>
<dbReference type="EMBL" id="CH474035">
    <property type="protein sequence ID" value="EDL87021.1"/>
    <property type="molecule type" value="Genomic_DNA"/>
</dbReference>
<dbReference type="Proteomes" id="UP000234681">
    <property type="component" value="Chromosome 7"/>
</dbReference>
<evidence type="ECO:0000256" key="1">
    <source>
        <dbReference type="SAM" id="MobiDB-lite"/>
    </source>
</evidence>
<name>A6KCC1_RAT</name>
<feature type="region of interest" description="Disordered" evidence="1">
    <location>
        <begin position="1"/>
        <end position="53"/>
    </location>
</feature>
<sequence length="53" mass="5525">MLREPALSEPGEPPLSPLPEELPLSLSGEPVLSPQLMPPDPLPPPLSPIIPAA</sequence>
<protein>
    <submittedName>
        <fullName evidence="2">RCG50790</fullName>
    </submittedName>
</protein>
<evidence type="ECO:0000313" key="3">
    <source>
        <dbReference type="Proteomes" id="UP000234681"/>
    </source>
</evidence>
<feature type="non-terminal residue" evidence="2">
    <location>
        <position position="53"/>
    </location>
</feature>
<reference evidence="2 3" key="1">
    <citation type="submission" date="2005-09" db="EMBL/GenBank/DDBJ databases">
        <authorList>
            <person name="Mural R.J."/>
            <person name="Li P.W."/>
            <person name="Adams M.D."/>
            <person name="Amanatides P.G."/>
            <person name="Baden-Tillson H."/>
            <person name="Barnstead M."/>
            <person name="Chin S.H."/>
            <person name="Dew I."/>
            <person name="Evans C.A."/>
            <person name="Ferriera S."/>
            <person name="Flanigan M."/>
            <person name="Fosler C."/>
            <person name="Glodek A."/>
            <person name="Gu Z."/>
            <person name="Holt R.A."/>
            <person name="Jennings D."/>
            <person name="Kraft C.L."/>
            <person name="Lu F."/>
            <person name="Nguyen T."/>
            <person name="Nusskern D.R."/>
            <person name="Pfannkoch C.M."/>
            <person name="Sitter C."/>
            <person name="Sutton G.G."/>
            <person name="Venter J.C."/>
            <person name="Wang Z."/>
            <person name="Woodage T."/>
            <person name="Zheng X.H."/>
            <person name="Zhong F."/>
        </authorList>
    </citation>
    <scope>NUCLEOTIDE SEQUENCE [LARGE SCALE GENOMIC DNA]</scope>
    <source>
        <strain>BN</strain>
        <strain evidence="3">Sprague-Dawley</strain>
    </source>
</reference>